<keyword evidence="1" id="KW-0732">Signal</keyword>
<dbReference type="GO" id="GO:0003677">
    <property type="term" value="F:DNA binding"/>
    <property type="evidence" value="ECO:0007669"/>
    <property type="project" value="InterPro"/>
</dbReference>
<feature type="domain" description="Hemimethylated DNA-binding" evidence="2">
    <location>
        <begin position="100"/>
        <end position="201"/>
    </location>
</feature>
<dbReference type="PANTHER" id="PTHR48439">
    <property type="entry name" value="HEMIMETHYLATED DNA-BINDING DOMAIN-CONTAINING PROTEIN"/>
    <property type="match status" value="1"/>
</dbReference>
<reference evidence="3" key="1">
    <citation type="journal article" date="2013" name="Genetics">
        <title>The draft genome and transcriptome of Panagrellus redivivus are shaped by the harsh demands of a free-living lifestyle.</title>
        <authorList>
            <person name="Srinivasan J."/>
            <person name="Dillman A.R."/>
            <person name="Macchietto M.G."/>
            <person name="Heikkinen L."/>
            <person name="Lakso M."/>
            <person name="Fracchia K.M."/>
            <person name="Antoshechkin I."/>
            <person name="Mortazavi A."/>
            <person name="Wong G."/>
            <person name="Sternberg P.W."/>
        </authorList>
    </citation>
    <scope>NUCLEOTIDE SEQUENCE [LARGE SCALE GENOMIC DNA]</scope>
    <source>
        <strain evidence="3">MT8872</strain>
    </source>
</reference>
<proteinExistence type="predicted"/>
<accession>A0A7E4UPL9</accession>
<feature type="signal peptide" evidence="1">
    <location>
        <begin position="1"/>
        <end position="22"/>
    </location>
</feature>
<dbReference type="SMART" id="SM00992">
    <property type="entry name" value="YccV-like"/>
    <property type="match status" value="1"/>
</dbReference>
<dbReference type="PANTHER" id="PTHR48439:SF1">
    <property type="entry name" value="HEMIMETHYLATED DNA-BINDING DOMAIN-CONTAINING PROTEIN"/>
    <property type="match status" value="1"/>
</dbReference>
<name>A0A7E4UPL9_PANRE</name>
<dbReference type="AlphaFoldDB" id="A0A7E4UPL9"/>
<dbReference type="InterPro" id="IPR011722">
    <property type="entry name" value="Hemimethylated_DNA-bd_dom"/>
</dbReference>
<reference evidence="4" key="2">
    <citation type="submission" date="2020-10" db="UniProtKB">
        <authorList>
            <consortium name="WormBaseParasite"/>
        </authorList>
    </citation>
    <scope>IDENTIFICATION</scope>
</reference>
<sequence>MDIPAPVIFLIIFCAIPAQIYLSSKSSDMDYYSHKTRESLSKMWANFFGSPEPTTVPPVRAARPRFARDEIDELVPNEEGIVEMGYYGAGDYIRDPKPPFVKFSVGQVVEHKLHRYRGVIIGWDEKENAPEAWLRLVRGSKEERPDTQPNYAVLIDMRGRLVPEMSYVVQENLERVGGRVIHPLADRYFEKYYADGTYRPRPWLRSVYPHDD</sequence>
<dbReference type="Pfam" id="PF08755">
    <property type="entry name" value="YccV-like"/>
    <property type="match status" value="1"/>
</dbReference>
<dbReference type="InterPro" id="IPR036623">
    <property type="entry name" value="Hemimethylated_DNA-bd_sf"/>
</dbReference>
<evidence type="ECO:0000259" key="2">
    <source>
        <dbReference type="SMART" id="SM00992"/>
    </source>
</evidence>
<dbReference type="SUPFAM" id="SSF141255">
    <property type="entry name" value="YccV-like"/>
    <property type="match status" value="1"/>
</dbReference>
<evidence type="ECO:0000313" key="3">
    <source>
        <dbReference type="Proteomes" id="UP000492821"/>
    </source>
</evidence>
<keyword evidence="3" id="KW-1185">Reference proteome</keyword>
<feature type="chain" id="PRO_5028953552" evidence="1">
    <location>
        <begin position="23"/>
        <end position="212"/>
    </location>
</feature>
<dbReference type="Gene3D" id="2.30.30.390">
    <property type="entry name" value="Hemimethylated DNA-binding domain"/>
    <property type="match status" value="1"/>
</dbReference>
<evidence type="ECO:0000313" key="4">
    <source>
        <dbReference type="WBParaSite" id="Pan_g11226.t1"/>
    </source>
</evidence>
<organism evidence="3 4">
    <name type="scientific">Panagrellus redivivus</name>
    <name type="common">Microworm</name>
    <dbReference type="NCBI Taxonomy" id="6233"/>
    <lineage>
        <taxon>Eukaryota</taxon>
        <taxon>Metazoa</taxon>
        <taxon>Ecdysozoa</taxon>
        <taxon>Nematoda</taxon>
        <taxon>Chromadorea</taxon>
        <taxon>Rhabditida</taxon>
        <taxon>Tylenchina</taxon>
        <taxon>Panagrolaimomorpha</taxon>
        <taxon>Panagrolaimoidea</taxon>
        <taxon>Panagrolaimidae</taxon>
        <taxon>Panagrellus</taxon>
    </lineage>
</organism>
<dbReference type="InterPro" id="IPR053189">
    <property type="entry name" value="Clp_protease_adapter_ClpF"/>
</dbReference>
<dbReference type="NCBIfam" id="TIGR02097">
    <property type="entry name" value="yccV"/>
    <property type="match status" value="1"/>
</dbReference>
<evidence type="ECO:0000256" key="1">
    <source>
        <dbReference type="SAM" id="SignalP"/>
    </source>
</evidence>
<dbReference type="Proteomes" id="UP000492821">
    <property type="component" value="Unassembled WGS sequence"/>
</dbReference>
<dbReference type="WBParaSite" id="Pan_g11226.t1">
    <property type="protein sequence ID" value="Pan_g11226.t1"/>
    <property type="gene ID" value="Pan_g11226"/>
</dbReference>
<protein>
    <submittedName>
        <fullName evidence="4">YccV-like domain-containing protein</fullName>
    </submittedName>
</protein>